<evidence type="ECO:0000256" key="5">
    <source>
        <dbReference type="SAM" id="MobiDB-lite"/>
    </source>
</evidence>
<evidence type="ECO:0000313" key="7">
    <source>
        <dbReference type="Proteomes" id="UP000653305"/>
    </source>
</evidence>
<dbReference type="PANTHER" id="PTHR23133:SF2">
    <property type="entry name" value="IMIDAZOLEGLYCEROL-PHOSPHATE DEHYDRATASE"/>
    <property type="match status" value="1"/>
</dbReference>
<evidence type="ECO:0000256" key="1">
    <source>
        <dbReference type="ARBA" id="ARBA00005047"/>
    </source>
</evidence>
<proteinExistence type="predicted"/>
<dbReference type="InterPro" id="IPR038494">
    <property type="entry name" value="IGPD_sf"/>
</dbReference>
<name>A0A830C7M7_9LAMI</name>
<dbReference type="InterPro" id="IPR020568">
    <property type="entry name" value="Ribosomal_Su5_D2-typ_SF"/>
</dbReference>
<keyword evidence="3" id="KW-0368">Histidine biosynthesis</keyword>
<evidence type="ECO:0000256" key="4">
    <source>
        <dbReference type="ARBA" id="ARBA00023239"/>
    </source>
</evidence>
<comment type="caution">
    <text evidence="6">The sequence shown here is derived from an EMBL/GenBank/DDBJ whole genome shotgun (WGS) entry which is preliminary data.</text>
</comment>
<keyword evidence="7" id="KW-1185">Reference proteome</keyword>
<reference evidence="6" key="1">
    <citation type="submission" date="2020-07" db="EMBL/GenBank/DDBJ databases">
        <title>Ethylene signaling mediates host invasion by parasitic plants.</title>
        <authorList>
            <person name="Yoshida S."/>
        </authorList>
    </citation>
    <scope>NUCLEOTIDE SEQUENCE</scope>
    <source>
        <strain evidence="6">Okayama</strain>
    </source>
</reference>
<evidence type="ECO:0000256" key="2">
    <source>
        <dbReference type="ARBA" id="ARBA00022605"/>
    </source>
</evidence>
<evidence type="ECO:0000256" key="3">
    <source>
        <dbReference type="ARBA" id="ARBA00023102"/>
    </source>
</evidence>
<protein>
    <submittedName>
        <fullName evidence="6">Imidazoleglycerol-phosphate dehydratase</fullName>
    </submittedName>
</protein>
<sequence>MDNDKSEQKNWRGEEGTKETSVDVKINMDGDSIAENNTGIPFLDHMVDQLASHGLFGVHVKATGDIHIDDHHTNEYVDLAIGTALLQALGDRKGINQFGDFSAPLDEALVHVSLV</sequence>
<dbReference type="EMBL" id="BMAC01000264">
    <property type="protein sequence ID" value="GFP92053.1"/>
    <property type="molecule type" value="Genomic_DNA"/>
</dbReference>
<dbReference type="PANTHER" id="PTHR23133">
    <property type="entry name" value="IMIDAZOLEGLYCEROL-PHOSPHATE DEHYDRATASE HIS7"/>
    <property type="match status" value="1"/>
</dbReference>
<accession>A0A830C7M7</accession>
<dbReference type="GO" id="GO:0004424">
    <property type="term" value="F:imidazoleglycerol-phosphate dehydratase activity"/>
    <property type="evidence" value="ECO:0007669"/>
    <property type="project" value="InterPro"/>
</dbReference>
<dbReference type="AlphaFoldDB" id="A0A830C7M7"/>
<evidence type="ECO:0000313" key="6">
    <source>
        <dbReference type="EMBL" id="GFP92053.1"/>
    </source>
</evidence>
<feature type="region of interest" description="Disordered" evidence="5">
    <location>
        <begin position="1"/>
        <end position="22"/>
    </location>
</feature>
<dbReference type="SUPFAM" id="SSF54211">
    <property type="entry name" value="Ribosomal protein S5 domain 2-like"/>
    <property type="match status" value="1"/>
</dbReference>
<dbReference type="FunFam" id="3.30.230.40:FF:000003">
    <property type="entry name" value="Imidazoleglycerol-phosphate dehydratase HisB"/>
    <property type="match status" value="1"/>
</dbReference>
<dbReference type="Gene3D" id="3.30.230.40">
    <property type="entry name" value="Imidazole glycerol phosphate dehydratase, domain 1"/>
    <property type="match status" value="1"/>
</dbReference>
<organism evidence="6 7">
    <name type="scientific">Phtheirospermum japonicum</name>
    <dbReference type="NCBI Taxonomy" id="374723"/>
    <lineage>
        <taxon>Eukaryota</taxon>
        <taxon>Viridiplantae</taxon>
        <taxon>Streptophyta</taxon>
        <taxon>Embryophyta</taxon>
        <taxon>Tracheophyta</taxon>
        <taxon>Spermatophyta</taxon>
        <taxon>Magnoliopsida</taxon>
        <taxon>eudicotyledons</taxon>
        <taxon>Gunneridae</taxon>
        <taxon>Pentapetalae</taxon>
        <taxon>asterids</taxon>
        <taxon>lamiids</taxon>
        <taxon>Lamiales</taxon>
        <taxon>Orobanchaceae</taxon>
        <taxon>Orobanchaceae incertae sedis</taxon>
        <taxon>Phtheirospermum</taxon>
    </lineage>
</organism>
<dbReference type="Proteomes" id="UP000653305">
    <property type="component" value="Unassembled WGS sequence"/>
</dbReference>
<keyword evidence="2" id="KW-0028">Amino-acid biosynthesis</keyword>
<dbReference type="GO" id="GO:0000105">
    <property type="term" value="P:L-histidine biosynthetic process"/>
    <property type="evidence" value="ECO:0007669"/>
    <property type="project" value="UniProtKB-KW"/>
</dbReference>
<keyword evidence="4" id="KW-0456">Lyase</keyword>
<dbReference type="OrthoDB" id="447729at2759"/>
<gene>
    <name evidence="6" type="ORF">PHJA_001349400</name>
</gene>
<comment type="pathway">
    <text evidence="1">Amino-acid biosynthesis; L-histidine biosynthesis; L-histidine from 5-phospho-alpha-D-ribose 1-diphosphate: step 6/9.</text>
</comment>
<dbReference type="Pfam" id="PF00475">
    <property type="entry name" value="IGPD"/>
    <property type="match status" value="1"/>
</dbReference>
<dbReference type="InterPro" id="IPR000807">
    <property type="entry name" value="ImidazoleglycerolP_deHydtase"/>
</dbReference>